<feature type="compositionally biased region" description="Basic and acidic residues" evidence="1">
    <location>
        <begin position="473"/>
        <end position="482"/>
    </location>
</feature>
<accession>A0ABQ5KT77</accession>
<feature type="region of interest" description="Disordered" evidence="1">
    <location>
        <begin position="405"/>
        <end position="425"/>
    </location>
</feature>
<comment type="caution">
    <text evidence="3">The sequence shown here is derived from an EMBL/GenBank/DDBJ whole genome shotgun (WGS) entry which is preliminary data.</text>
</comment>
<evidence type="ECO:0000313" key="3">
    <source>
        <dbReference type="EMBL" id="GKT35672.1"/>
    </source>
</evidence>
<proteinExistence type="predicted"/>
<dbReference type="Proteomes" id="UP001057375">
    <property type="component" value="Unassembled WGS sequence"/>
</dbReference>
<reference evidence="3" key="1">
    <citation type="submission" date="2022-03" db="EMBL/GenBank/DDBJ databases">
        <title>Draft genome sequence of Aduncisulcus paluster, a free-living microaerophilic Fornicata.</title>
        <authorList>
            <person name="Yuyama I."/>
            <person name="Kume K."/>
            <person name="Tamura T."/>
            <person name="Inagaki Y."/>
            <person name="Hashimoto T."/>
        </authorList>
    </citation>
    <scope>NUCLEOTIDE SEQUENCE</scope>
    <source>
        <strain evidence="3">NY0171</strain>
    </source>
</reference>
<evidence type="ECO:0000256" key="1">
    <source>
        <dbReference type="SAM" id="MobiDB-lite"/>
    </source>
</evidence>
<feature type="compositionally biased region" description="Polar residues" evidence="1">
    <location>
        <begin position="492"/>
        <end position="515"/>
    </location>
</feature>
<feature type="region of interest" description="Disordered" evidence="1">
    <location>
        <begin position="465"/>
        <end position="541"/>
    </location>
</feature>
<evidence type="ECO:0000256" key="2">
    <source>
        <dbReference type="SAM" id="Phobius"/>
    </source>
</evidence>
<name>A0ABQ5KT77_9EUKA</name>
<keyword evidence="2" id="KW-0812">Transmembrane</keyword>
<organism evidence="3 4">
    <name type="scientific">Aduncisulcus paluster</name>
    <dbReference type="NCBI Taxonomy" id="2918883"/>
    <lineage>
        <taxon>Eukaryota</taxon>
        <taxon>Metamonada</taxon>
        <taxon>Carpediemonas-like organisms</taxon>
        <taxon>Aduncisulcus</taxon>
    </lineage>
</organism>
<keyword evidence="2" id="KW-0472">Membrane</keyword>
<feature type="transmembrane region" description="Helical" evidence="2">
    <location>
        <begin position="377"/>
        <end position="400"/>
    </location>
</feature>
<keyword evidence="2" id="KW-1133">Transmembrane helix</keyword>
<evidence type="ECO:0000313" key="4">
    <source>
        <dbReference type="Proteomes" id="UP001057375"/>
    </source>
</evidence>
<sequence>MALSDTQRIGVGLVGAGLLYQTLDQDYPKVGTTSTDIQDICSNHPLQVGLDGSSYFYRAEISLLPQLKSEIALCPHLDGSLSCCPEASQTKLMNSFEDMYADISFVMGMFTNSTVTDVLAPLYTEACAIVEDTVNCSDQVEAITDVIYEYLEDLEAAADTCTKSIETYVSGLLCLSCEYSYDDWIDQDDDALSITLELESSIISTISDDCKLYFQITRSMNIDIKDSVTVSIYNNPDELQFVEDGLNALITMNNAIVDDVEATIMDSIAGISIEGLLWTMINCLAAVNPYVVSDNIPEVSTTNAILADRESQASIFHKMKSKNEIETAQVSSMSLDGYSIVNSYVSDGYDVMEYANNSPLKDIIEEVETPRFKFWEIMVFIGCAFFCLVSIVLAIILCVFKHSSSVPKSKYSHPDPSRMTSSARKKRYIGSSLSPISNQMDETEPMGGGRGELMTTHRTSEIRSRLQQYNENSRSRLSERRLQPKGTRYQPPMSQTTPARGYSETTYSSAFSRPSPSRLKRRDTSIRSPIPRPIAFRDDFE</sequence>
<gene>
    <name evidence="3" type="ORF">ADUPG1_008783</name>
</gene>
<keyword evidence="4" id="KW-1185">Reference proteome</keyword>
<protein>
    <submittedName>
        <fullName evidence="3">Uncharacterized protein</fullName>
    </submittedName>
</protein>
<dbReference type="EMBL" id="BQXS01011040">
    <property type="protein sequence ID" value="GKT35672.1"/>
    <property type="molecule type" value="Genomic_DNA"/>
</dbReference>